<feature type="region of interest" description="Disordered" evidence="1">
    <location>
        <begin position="1"/>
        <end position="24"/>
    </location>
</feature>
<sequence>MNRSKPTKVLKEERTRVDKGKAKALPGDTQPHDAFITVIGASESAISTFMKTCSGKDAVGIGHGLMKVIFEYNGLKVHLINVPGFGDRRHSDTDPLVLIASYFAATYKFQIELNGIIYISTEWMFDVATDNVNLFFKMIGDEASSKVVLATSGWSITGASRSRTSMPPQVEGEARENHLRARFCRPFIEKGSKVCRLDGCKEAAFHILDILFPGGKREGQVLQIQRELVDDMTTLDETEAGRQLLKELRESSQEPGPEDGRQQLRVGFERLVRQKWDVNASLFRRLEMDRMKKAVVIDELSSKLRARGMQMPPKETIKLPDHRTAERPHTGNFRRRLETHLPGKQRLEAEIEKAQKYVAKKEARMREIRGLMLDMLSDTASNPPQAYTQSTTSREPSGITSRPTHLRRNPSGTSDEADDIDKFKSNIARIETLRKSQQGREDALTSDVRRVRSHRPRVNLRVQEEERHKLRAELYQTSLLAFEQDPDSKMANNPILQRRSADMKDVDTLCKQYQFPMGDRKELQVLLSHTLTAMSKNTLTLGAWLFYQSYLLRNAILMVYHNCRKLQTAALAGAWISILVQESNSNSRTRVVNLIRVKIDDVREVVDRLSAFVTVLQDLISERTVPDSVLTLIRLGDEVNLLYRKIFEQLGLDILLSDHRHQYDLGTELETRLSSRSLKGSAYFVDLVAQWWCATRALDVGVVAYERGHISDSKRTFSIDLASKLPQLGAFKPQEPPQRPRHHKSLRYVSRGLNCLDGFFERHPVWILAMGEVSNDLYLAADIETFADAWGPVWKVVDQSQPDLIAKYNVNGGSIVPWPADPDIHPKLRLNERLCHWKSNDEYFFQRDDIRANVDSSPSSSDSEETTQTKEDSIKARGFSGNEILVIGAGQAHCFEWHACHCSLDATRRHLENVGLMDSMGAEEKSQEIESRQTMLFVGSHGAQISFGQSVKYKKGKSLKADLLERWENEPHLCDPREFENIWGIFVSLCTLNAKRVRLVELFGEPSVTRLLRDFRWEQSHLKRRFFDAIRSGEPFALGDLWEDCPRWRDILANAIRVCLRVLFKTGYEENLDEFHMLWFPRNSLCAKHVTLKPSDHRWTKLLKDTTYCITAAVVAEDSLGTGPCIGRVRRRLRAPSVLETAICVNRDITPSQKLIRTRNTHDMYSNMPRDHDGRWRRVWDVSDIKAGDKFYMRSQKRLRAICALNNQHLLLKVDTVFREKLSNWIGMKINGQWEGHREYTDVVLDGDGDRPIPVHITWR</sequence>
<organism evidence="2 3">
    <name type="scientific">Cladonia borealis</name>
    <dbReference type="NCBI Taxonomy" id="184061"/>
    <lineage>
        <taxon>Eukaryota</taxon>
        <taxon>Fungi</taxon>
        <taxon>Dikarya</taxon>
        <taxon>Ascomycota</taxon>
        <taxon>Pezizomycotina</taxon>
        <taxon>Lecanoromycetes</taxon>
        <taxon>OSLEUM clade</taxon>
        <taxon>Lecanoromycetidae</taxon>
        <taxon>Lecanorales</taxon>
        <taxon>Lecanorineae</taxon>
        <taxon>Cladoniaceae</taxon>
        <taxon>Cladonia</taxon>
    </lineage>
</organism>
<proteinExistence type="predicted"/>
<name>A0AA39R4J0_9LECA</name>
<protein>
    <submittedName>
        <fullName evidence="2">Uncharacterized protein</fullName>
    </submittedName>
</protein>
<accession>A0AA39R4J0</accession>
<feature type="compositionally biased region" description="Basic and acidic residues" evidence="1">
    <location>
        <begin position="9"/>
        <end position="21"/>
    </location>
</feature>
<dbReference type="InterPro" id="IPR027417">
    <property type="entry name" value="P-loop_NTPase"/>
</dbReference>
<evidence type="ECO:0000256" key="1">
    <source>
        <dbReference type="SAM" id="MobiDB-lite"/>
    </source>
</evidence>
<keyword evidence="3" id="KW-1185">Reference proteome</keyword>
<gene>
    <name evidence="2" type="ORF">JMJ35_004307</name>
</gene>
<evidence type="ECO:0000313" key="3">
    <source>
        <dbReference type="Proteomes" id="UP001166286"/>
    </source>
</evidence>
<dbReference type="Gene3D" id="3.40.50.300">
    <property type="entry name" value="P-loop containing nucleotide triphosphate hydrolases"/>
    <property type="match status" value="1"/>
</dbReference>
<feature type="region of interest" description="Disordered" evidence="1">
    <location>
        <begin position="853"/>
        <end position="874"/>
    </location>
</feature>
<dbReference type="AlphaFoldDB" id="A0AA39R4J0"/>
<reference evidence="2" key="1">
    <citation type="submission" date="2023-03" db="EMBL/GenBank/DDBJ databases">
        <title>Complete genome of Cladonia borealis.</title>
        <authorList>
            <person name="Park H."/>
        </authorList>
    </citation>
    <scope>NUCLEOTIDE SEQUENCE</scope>
    <source>
        <strain evidence="2">ANT050790</strain>
    </source>
</reference>
<dbReference type="EMBL" id="JAFEKC020000008">
    <property type="protein sequence ID" value="KAK0513321.1"/>
    <property type="molecule type" value="Genomic_DNA"/>
</dbReference>
<comment type="caution">
    <text evidence="2">The sequence shown here is derived from an EMBL/GenBank/DDBJ whole genome shotgun (WGS) entry which is preliminary data.</text>
</comment>
<feature type="region of interest" description="Disordered" evidence="1">
    <location>
        <begin position="377"/>
        <end position="419"/>
    </location>
</feature>
<dbReference type="Proteomes" id="UP001166286">
    <property type="component" value="Unassembled WGS sequence"/>
</dbReference>
<feature type="compositionally biased region" description="Polar residues" evidence="1">
    <location>
        <begin position="378"/>
        <end position="403"/>
    </location>
</feature>
<evidence type="ECO:0000313" key="2">
    <source>
        <dbReference type="EMBL" id="KAK0513321.1"/>
    </source>
</evidence>